<dbReference type="Pfam" id="PF03476">
    <property type="entry name" value="MOSC_N"/>
    <property type="match status" value="1"/>
</dbReference>
<dbReference type="InterPro" id="IPR011037">
    <property type="entry name" value="Pyrv_Knase-like_insert_dom_sf"/>
</dbReference>
<dbReference type="InterPro" id="IPR005302">
    <property type="entry name" value="MoCF_Sase_C"/>
</dbReference>
<dbReference type="AlphaFoldDB" id="A0A0A1W057"/>
<dbReference type="EMBL" id="BBPA01000070">
    <property type="protein sequence ID" value="GAL95229.1"/>
    <property type="molecule type" value="Genomic_DNA"/>
</dbReference>
<reference evidence="3" key="1">
    <citation type="journal article" date="2015" name="Genome">
        <title>Whole Genome Sequence of the Non-Microcystin-Producing Microcystis aeruginosa Strain NIES-44.</title>
        <authorList>
            <person name="Okano K."/>
            <person name="Miyata N."/>
            <person name="Ozaki Y."/>
        </authorList>
    </citation>
    <scope>NUCLEOTIDE SEQUENCE [LARGE SCALE GENOMIC DNA]</scope>
    <source>
        <strain evidence="3">NIES-44</strain>
    </source>
</reference>
<dbReference type="SUPFAM" id="SSF50800">
    <property type="entry name" value="PK beta-barrel domain-like"/>
    <property type="match status" value="1"/>
</dbReference>
<organism evidence="2 3">
    <name type="scientific">Microcystis aeruginosa NIES-44</name>
    <dbReference type="NCBI Taxonomy" id="449439"/>
    <lineage>
        <taxon>Bacteria</taxon>
        <taxon>Bacillati</taxon>
        <taxon>Cyanobacteriota</taxon>
        <taxon>Cyanophyceae</taxon>
        <taxon>Oscillatoriophycideae</taxon>
        <taxon>Chroococcales</taxon>
        <taxon>Microcystaceae</taxon>
        <taxon>Microcystis</taxon>
    </lineage>
</organism>
<dbReference type="SUPFAM" id="SSF141673">
    <property type="entry name" value="MOSC N-terminal domain-like"/>
    <property type="match status" value="1"/>
</dbReference>
<dbReference type="PROSITE" id="PS51340">
    <property type="entry name" value="MOSC"/>
    <property type="match status" value="1"/>
</dbReference>
<dbReference type="InterPro" id="IPR005303">
    <property type="entry name" value="MOCOS_middle"/>
</dbReference>
<accession>A0A0A1W057</accession>
<feature type="domain" description="MOSC" evidence="1">
    <location>
        <begin position="119"/>
        <end position="263"/>
    </location>
</feature>
<evidence type="ECO:0000259" key="1">
    <source>
        <dbReference type="PROSITE" id="PS51340"/>
    </source>
</evidence>
<dbReference type="GO" id="GO:0030151">
    <property type="term" value="F:molybdenum ion binding"/>
    <property type="evidence" value="ECO:0007669"/>
    <property type="project" value="InterPro"/>
</dbReference>
<evidence type="ECO:0000313" key="2">
    <source>
        <dbReference type="EMBL" id="GAL95229.1"/>
    </source>
</evidence>
<protein>
    <submittedName>
        <fullName evidence="2">Flavodoxin reductases (Ferredoxin-NADPH reductases) family 1</fullName>
    </submittedName>
</protein>
<dbReference type="Proteomes" id="UP000030321">
    <property type="component" value="Unassembled WGS sequence"/>
</dbReference>
<dbReference type="GO" id="GO:0003824">
    <property type="term" value="F:catalytic activity"/>
    <property type="evidence" value="ECO:0007669"/>
    <property type="project" value="InterPro"/>
</dbReference>
<proteinExistence type="predicted"/>
<dbReference type="GO" id="GO:0030170">
    <property type="term" value="F:pyridoxal phosphate binding"/>
    <property type="evidence" value="ECO:0007669"/>
    <property type="project" value="InterPro"/>
</dbReference>
<dbReference type="RefSeq" id="WP_045361560.1">
    <property type="nucleotide sequence ID" value="NZ_BBPA01000070.1"/>
</dbReference>
<comment type="caution">
    <text evidence="2">The sequence shown here is derived from an EMBL/GenBank/DDBJ whole genome shotgun (WGS) entry which is preliminary data.</text>
</comment>
<sequence length="263" mass="29709">MQVTDLYIYPIKSCRGIQLSQAEVTPKGLLWDREMMLVDGKGKFITQREYPQLARVSVTMTGDKFSLKTSQDSLTFQPNFTGEKRAVQIWESQTLAMDQGDEIAEWFEKILDIPCRLVRQSPDYPRPANPRYAGNDHTPVSFADGYPILLTNTASLEDLNRRLVAPVPMNRFRPNLVISSDRAFSESSWQKITIGEINYALVKPCSRCIITTTDQETGRRNPQQEPLKTLSTFRSFPGGIMFGENVIPEKTGTIKVGDPITVI</sequence>
<evidence type="ECO:0000313" key="3">
    <source>
        <dbReference type="Proteomes" id="UP000030321"/>
    </source>
</evidence>
<dbReference type="Pfam" id="PF03473">
    <property type="entry name" value="MOSC"/>
    <property type="match status" value="1"/>
</dbReference>
<dbReference type="PANTHER" id="PTHR14237:SF19">
    <property type="entry name" value="MITOCHONDRIAL AMIDOXIME REDUCING COMPONENT 1"/>
    <property type="match status" value="1"/>
</dbReference>
<name>A0A0A1W057_MICAE</name>
<dbReference type="PANTHER" id="PTHR14237">
    <property type="entry name" value="MOLYBDOPTERIN COFACTOR SULFURASE MOSC"/>
    <property type="match status" value="1"/>
</dbReference>
<gene>
    <name evidence="2" type="ORF">N44_04084</name>
</gene>